<dbReference type="InterPro" id="IPR011009">
    <property type="entry name" value="Kinase-like_dom_sf"/>
</dbReference>
<dbReference type="PANTHER" id="PTHR24356">
    <property type="entry name" value="SERINE/THREONINE-PROTEIN KINASE"/>
    <property type="match status" value="1"/>
</dbReference>
<evidence type="ECO:0000256" key="7">
    <source>
        <dbReference type="ARBA" id="ARBA00022840"/>
    </source>
</evidence>
<comment type="catalytic activity">
    <reaction evidence="8">
        <text>L-threonyl-[protein] + ATP = O-phospho-L-threonyl-[protein] + ADP + H(+)</text>
        <dbReference type="Rhea" id="RHEA:46608"/>
        <dbReference type="Rhea" id="RHEA-COMP:11060"/>
        <dbReference type="Rhea" id="RHEA-COMP:11605"/>
        <dbReference type="ChEBI" id="CHEBI:15378"/>
        <dbReference type="ChEBI" id="CHEBI:30013"/>
        <dbReference type="ChEBI" id="CHEBI:30616"/>
        <dbReference type="ChEBI" id="CHEBI:61977"/>
        <dbReference type="ChEBI" id="CHEBI:456216"/>
        <dbReference type="EC" id="2.7.11.1"/>
    </reaction>
</comment>
<keyword evidence="2" id="KW-0723">Serine/threonine-protein kinase</keyword>
<dbReference type="SUPFAM" id="SSF56112">
    <property type="entry name" value="Protein kinase-like (PK-like)"/>
    <property type="match status" value="1"/>
</dbReference>
<feature type="region of interest" description="Disordered" evidence="11">
    <location>
        <begin position="1"/>
        <end position="51"/>
    </location>
</feature>
<feature type="region of interest" description="Disordered" evidence="11">
    <location>
        <begin position="148"/>
        <end position="168"/>
    </location>
</feature>
<dbReference type="Gene3D" id="1.10.510.10">
    <property type="entry name" value="Transferase(Phosphotransferase) domain 1"/>
    <property type="match status" value="1"/>
</dbReference>
<dbReference type="PROSITE" id="PS50011">
    <property type="entry name" value="PROTEIN_KINASE_DOM"/>
    <property type="match status" value="1"/>
</dbReference>
<evidence type="ECO:0000313" key="13">
    <source>
        <dbReference type="EMBL" id="OSX70910.1"/>
    </source>
</evidence>
<dbReference type="PANTHER" id="PTHR24356:SF1">
    <property type="entry name" value="SERINE_THREONINE-PROTEIN KINASE GREATWALL"/>
    <property type="match status" value="1"/>
</dbReference>
<evidence type="ECO:0000256" key="10">
    <source>
        <dbReference type="PROSITE-ProRule" id="PRU10141"/>
    </source>
</evidence>
<dbReference type="EMBL" id="KV919191">
    <property type="protein sequence ID" value="OSX70910.1"/>
    <property type="molecule type" value="Genomic_DNA"/>
</dbReference>
<keyword evidence="7 10" id="KW-0067">ATP-binding</keyword>
<dbReference type="Pfam" id="PF00069">
    <property type="entry name" value="Pkinase"/>
    <property type="match status" value="1"/>
</dbReference>
<keyword evidence="4" id="KW-0808">Transferase</keyword>
<dbReference type="GO" id="GO:0004674">
    <property type="term" value="F:protein serine/threonine kinase activity"/>
    <property type="evidence" value="ECO:0007669"/>
    <property type="project" value="UniProtKB-KW"/>
</dbReference>
<proteinExistence type="predicted"/>
<dbReference type="InterPro" id="IPR050236">
    <property type="entry name" value="Ser_Thr_kinase_AGC"/>
</dbReference>
<dbReference type="OrthoDB" id="63267at2759"/>
<dbReference type="GO" id="GO:0007010">
    <property type="term" value="P:cytoskeleton organization"/>
    <property type="evidence" value="ECO:0007669"/>
    <property type="project" value="UniProtKB-ARBA"/>
</dbReference>
<accession>A0A1X6NQV3</accession>
<dbReference type="GO" id="GO:0005524">
    <property type="term" value="F:ATP binding"/>
    <property type="evidence" value="ECO:0007669"/>
    <property type="project" value="UniProtKB-UniRule"/>
</dbReference>
<evidence type="ECO:0000256" key="6">
    <source>
        <dbReference type="ARBA" id="ARBA00022777"/>
    </source>
</evidence>
<dbReference type="SMART" id="SM00220">
    <property type="entry name" value="S_TKc"/>
    <property type="match status" value="1"/>
</dbReference>
<dbReference type="FunFam" id="1.10.510.10:FF:000024">
    <property type="entry name" value="Probable serine/threonine-protein kinase cot-1"/>
    <property type="match status" value="1"/>
</dbReference>
<dbReference type="InterPro" id="IPR008271">
    <property type="entry name" value="Ser/Thr_kinase_AS"/>
</dbReference>
<feature type="compositionally biased region" description="Gly residues" evidence="11">
    <location>
        <begin position="102"/>
        <end position="115"/>
    </location>
</feature>
<evidence type="ECO:0000256" key="3">
    <source>
        <dbReference type="ARBA" id="ARBA00022553"/>
    </source>
</evidence>
<dbReference type="EC" id="2.7.11.1" evidence="1"/>
<organism evidence="13 14">
    <name type="scientific">Porphyra umbilicalis</name>
    <name type="common">Purple laver</name>
    <name type="synonym">Red alga</name>
    <dbReference type="NCBI Taxonomy" id="2786"/>
    <lineage>
        <taxon>Eukaryota</taxon>
        <taxon>Rhodophyta</taxon>
        <taxon>Bangiophyceae</taxon>
        <taxon>Bangiales</taxon>
        <taxon>Bangiaceae</taxon>
        <taxon>Porphyra</taxon>
    </lineage>
</organism>
<feature type="region of interest" description="Disordered" evidence="11">
    <location>
        <begin position="91"/>
        <end position="115"/>
    </location>
</feature>
<keyword evidence="5 10" id="KW-0547">Nucleotide-binding</keyword>
<evidence type="ECO:0000256" key="8">
    <source>
        <dbReference type="ARBA" id="ARBA00047899"/>
    </source>
</evidence>
<evidence type="ECO:0000256" key="2">
    <source>
        <dbReference type="ARBA" id="ARBA00022527"/>
    </source>
</evidence>
<evidence type="ECO:0000256" key="11">
    <source>
        <dbReference type="SAM" id="MobiDB-lite"/>
    </source>
</evidence>
<dbReference type="GO" id="GO:0035556">
    <property type="term" value="P:intracellular signal transduction"/>
    <property type="evidence" value="ECO:0007669"/>
    <property type="project" value="TreeGrafter"/>
</dbReference>
<keyword evidence="3" id="KW-0597">Phosphoprotein</keyword>
<reference evidence="13 14" key="1">
    <citation type="submission" date="2017-03" db="EMBL/GenBank/DDBJ databases">
        <title>WGS assembly of Porphyra umbilicalis.</title>
        <authorList>
            <person name="Brawley S.H."/>
            <person name="Blouin N.A."/>
            <person name="Ficko-Blean E."/>
            <person name="Wheeler G.L."/>
            <person name="Lohr M."/>
            <person name="Goodson H.V."/>
            <person name="Jenkins J.W."/>
            <person name="Blaby-Haas C.E."/>
            <person name="Helliwell K.E."/>
            <person name="Chan C."/>
            <person name="Marriage T."/>
            <person name="Bhattacharya D."/>
            <person name="Klein A.S."/>
            <person name="Badis Y."/>
            <person name="Brodie J."/>
            <person name="Cao Y."/>
            <person name="Collen J."/>
            <person name="Dittami S.M."/>
            <person name="Gachon C.M."/>
            <person name="Green B.R."/>
            <person name="Karpowicz S."/>
            <person name="Kim J.W."/>
            <person name="Kudahl U."/>
            <person name="Lin S."/>
            <person name="Michel G."/>
            <person name="Mittag M."/>
            <person name="Olson B.J."/>
            <person name="Pangilinan J."/>
            <person name="Peng Y."/>
            <person name="Qiu H."/>
            <person name="Shu S."/>
            <person name="Singer J.T."/>
            <person name="Smith A.G."/>
            <person name="Sprecher B.N."/>
            <person name="Wagner V."/>
            <person name="Wang W."/>
            <person name="Wang Z.-Y."/>
            <person name="Yan J."/>
            <person name="Yarish C."/>
            <person name="Zoeuner-Riek S."/>
            <person name="Zhuang Y."/>
            <person name="Zou Y."/>
            <person name="Lindquist E.A."/>
            <person name="Grimwood J."/>
            <person name="Barry K."/>
            <person name="Rokhsar D.S."/>
            <person name="Schmutz J."/>
            <person name="Stiller J.W."/>
            <person name="Grossman A.R."/>
            <person name="Prochnik S.E."/>
        </authorList>
    </citation>
    <scope>NUCLEOTIDE SEQUENCE [LARGE SCALE GENOMIC DNA]</scope>
    <source>
        <strain evidence="13">4086291</strain>
    </source>
</reference>
<evidence type="ECO:0000256" key="5">
    <source>
        <dbReference type="ARBA" id="ARBA00022741"/>
    </source>
</evidence>
<keyword evidence="14" id="KW-1185">Reference proteome</keyword>
<keyword evidence="6" id="KW-0418">Kinase</keyword>
<feature type="compositionally biased region" description="Polar residues" evidence="11">
    <location>
        <begin position="27"/>
        <end position="36"/>
    </location>
</feature>
<dbReference type="Gene3D" id="3.30.200.20">
    <property type="entry name" value="Phosphorylase Kinase, domain 1"/>
    <property type="match status" value="1"/>
</dbReference>
<dbReference type="CDD" id="cd05123">
    <property type="entry name" value="STKc_AGC"/>
    <property type="match status" value="1"/>
</dbReference>
<evidence type="ECO:0000256" key="1">
    <source>
        <dbReference type="ARBA" id="ARBA00012513"/>
    </source>
</evidence>
<name>A0A1X6NQV3_PORUM</name>
<feature type="domain" description="Protein kinase" evidence="12">
    <location>
        <begin position="297"/>
        <end position="582"/>
    </location>
</feature>
<dbReference type="AlphaFoldDB" id="A0A1X6NQV3"/>
<evidence type="ECO:0000259" key="12">
    <source>
        <dbReference type="PROSITE" id="PS50011"/>
    </source>
</evidence>
<dbReference type="Proteomes" id="UP000218209">
    <property type="component" value="Unassembled WGS sequence"/>
</dbReference>
<dbReference type="PROSITE" id="PS00108">
    <property type="entry name" value="PROTEIN_KINASE_ST"/>
    <property type="match status" value="1"/>
</dbReference>
<evidence type="ECO:0000256" key="4">
    <source>
        <dbReference type="ARBA" id="ARBA00022679"/>
    </source>
</evidence>
<protein>
    <recommendedName>
        <fullName evidence="1">non-specific serine/threonine protein kinase</fullName>
        <ecNumber evidence="1">2.7.11.1</ecNumber>
    </recommendedName>
</protein>
<dbReference type="PROSITE" id="PS00107">
    <property type="entry name" value="PROTEIN_KINASE_ATP"/>
    <property type="match status" value="1"/>
</dbReference>
<dbReference type="InterPro" id="IPR017441">
    <property type="entry name" value="Protein_kinase_ATP_BS"/>
</dbReference>
<evidence type="ECO:0000313" key="14">
    <source>
        <dbReference type="Proteomes" id="UP000218209"/>
    </source>
</evidence>
<dbReference type="InterPro" id="IPR045270">
    <property type="entry name" value="STKc_AGC"/>
</dbReference>
<dbReference type="InterPro" id="IPR000719">
    <property type="entry name" value="Prot_kinase_dom"/>
</dbReference>
<feature type="binding site" evidence="10">
    <location>
        <position position="326"/>
    </location>
    <ligand>
        <name>ATP</name>
        <dbReference type="ChEBI" id="CHEBI:30616"/>
    </ligand>
</feature>
<sequence length="688" mass="74225">MPSARSPYRERLSLPSLALGTIHSGHSGDTSHTPSTMAEAGGTLASGRGGSLGLDAASSHLSALEESSVSDASKDDGRPSWYRLGIGLGRRGHPGVSDSRAGGAGSGGSGGGGGGAGVPMGFKKILAVKDSSGVLQTTAKTLRWGRANKGRMRKRREASFSMGGDDDDDDAAGGAAYDPLALLKKTAPLASTRVELRHGRIFKGWYGFVMEVRGETVLLYDSPEGLWNENHTYSSLVAMFCLIGTTVQPHLGPCIRVCKEGDSSVIDLRFPSDEVAAQWETVLRRVADTRKVGIRDFDVIAAIGQGASGRVFLVRDVLTGMKLALKAINKSDSVFECRSSYRHAVDERLAMGVTDGHSCFVQLRFAFQTKKTLYLATDFCEGGDLFYYIMQNNGGLDEKRACFILAEVVLALEKLHNLGIIYRDLKPENILLDAAGHVRIADFGLCKLLNKDIAQAGDGGPTSLLGEAANGRPRHLRRTRTVCGTHSYVAPEMLGDKGYGCSIDVWCLGIFLYHIMVGRPPFDADDVDEVKRQFLSFNVPFFDDFMSVDAIALMQGLLTLDSSERLACGPDGLAAIKSHPFFNSIDWEALEARTGKHAGGLFTGPYTQLPTASSAGSSSRASAPTDNDARLLRNFDLMEWADVTLDEDRDDPGYGDGRLFPVFKARKRGFDNHYISNFAFCAASNTRL</sequence>
<gene>
    <name evidence="13" type="ORF">BU14_0637s0002</name>
</gene>
<evidence type="ECO:0000256" key="9">
    <source>
        <dbReference type="ARBA" id="ARBA00048679"/>
    </source>
</evidence>
<comment type="catalytic activity">
    <reaction evidence="9">
        <text>L-seryl-[protein] + ATP = O-phospho-L-seryl-[protein] + ADP + H(+)</text>
        <dbReference type="Rhea" id="RHEA:17989"/>
        <dbReference type="Rhea" id="RHEA-COMP:9863"/>
        <dbReference type="Rhea" id="RHEA-COMP:11604"/>
        <dbReference type="ChEBI" id="CHEBI:15378"/>
        <dbReference type="ChEBI" id="CHEBI:29999"/>
        <dbReference type="ChEBI" id="CHEBI:30616"/>
        <dbReference type="ChEBI" id="CHEBI:83421"/>
        <dbReference type="ChEBI" id="CHEBI:456216"/>
        <dbReference type="EC" id="2.7.11.1"/>
    </reaction>
</comment>